<feature type="chain" id="PRO_5014746886" evidence="1">
    <location>
        <begin position="21"/>
        <end position="69"/>
    </location>
</feature>
<dbReference type="EMBL" id="GGFJ01014657">
    <property type="protein sequence ID" value="MBW63798.1"/>
    <property type="molecule type" value="Transcribed_RNA"/>
</dbReference>
<proteinExistence type="predicted"/>
<sequence>MIPLFPWATIFFLSSVPCSCNLTYSSLSICSAPLSAPSLICSCMLRRFSLSLSRSRFIGSESSLITSPC</sequence>
<evidence type="ECO:0000313" key="2">
    <source>
        <dbReference type="EMBL" id="MBW63798.1"/>
    </source>
</evidence>
<organism evidence="2">
    <name type="scientific">Anopheles marajoara</name>
    <dbReference type="NCBI Taxonomy" id="58244"/>
    <lineage>
        <taxon>Eukaryota</taxon>
        <taxon>Metazoa</taxon>
        <taxon>Ecdysozoa</taxon>
        <taxon>Arthropoda</taxon>
        <taxon>Hexapoda</taxon>
        <taxon>Insecta</taxon>
        <taxon>Pterygota</taxon>
        <taxon>Neoptera</taxon>
        <taxon>Endopterygota</taxon>
        <taxon>Diptera</taxon>
        <taxon>Nematocera</taxon>
        <taxon>Culicoidea</taxon>
        <taxon>Culicidae</taxon>
        <taxon>Anophelinae</taxon>
        <taxon>Anopheles</taxon>
    </lineage>
</organism>
<reference evidence="2" key="1">
    <citation type="submission" date="2018-01" db="EMBL/GenBank/DDBJ databases">
        <title>An insight into the sialome of Amazonian anophelines.</title>
        <authorList>
            <person name="Ribeiro J.M."/>
            <person name="Scarpassa V."/>
            <person name="Calvo E."/>
        </authorList>
    </citation>
    <scope>NUCLEOTIDE SEQUENCE</scope>
    <source>
        <tissue evidence="2">Salivary glands</tissue>
    </source>
</reference>
<protein>
    <submittedName>
        <fullName evidence="2">Putative secreted protein</fullName>
    </submittedName>
</protein>
<accession>A0A2M4CFU8</accession>
<dbReference type="AlphaFoldDB" id="A0A2M4CFU8"/>
<evidence type="ECO:0000256" key="1">
    <source>
        <dbReference type="SAM" id="SignalP"/>
    </source>
</evidence>
<keyword evidence="1" id="KW-0732">Signal</keyword>
<name>A0A2M4CFU8_9DIPT</name>
<feature type="signal peptide" evidence="1">
    <location>
        <begin position="1"/>
        <end position="20"/>
    </location>
</feature>